<accession>A0AAP0NGV9</accession>
<dbReference type="AlphaFoldDB" id="A0AAP0NGV9"/>
<reference evidence="1 2" key="1">
    <citation type="journal article" date="2024" name="Plant J.">
        <title>Genome sequences and population genomics reveal climatic adaptation and genomic divergence between two closely related sweetgum species.</title>
        <authorList>
            <person name="Xu W.Q."/>
            <person name="Ren C.Q."/>
            <person name="Zhang X.Y."/>
            <person name="Comes H.P."/>
            <person name="Liu X.H."/>
            <person name="Li Y.G."/>
            <person name="Kettle C.J."/>
            <person name="Jalonen R."/>
            <person name="Gaisberger H."/>
            <person name="Ma Y.Z."/>
            <person name="Qiu Y.X."/>
        </authorList>
    </citation>
    <scope>NUCLEOTIDE SEQUENCE [LARGE SCALE GENOMIC DNA]</scope>
    <source>
        <strain evidence="1">Hangzhou</strain>
    </source>
</reference>
<comment type="caution">
    <text evidence="1">The sequence shown here is derived from an EMBL/GenBank/DDBJ whole genome shotgun (WGS) entry which is preliminary data.</text>
</comment>
<name>A0AAP0NGV9_LIQFO</name>
<evidence type="ECO:0000313" key="2">
    <source>
        <dbReference type="Proteomes" id="UP001415857"/>
    </source>
</evidence>
<organism evidence="1 2">
    <name type="scientific">Liquidambar formosana</name>
    <name type="common">Formosan gum</name>
    <dbReference type="NCBI Taxonomy" id="63359"/>
    <lineage>
        <taxon>Eukaryota</taxon>
        <taxon>Viridiplantae</taxon>
        <taxon>Streptophyta</taxon>
        <taxon>Embryophyta</taxon>
        <taxon>Tracheophyta</taxon>
        <taxon>Spermatophyta</taxon>
        <taxon>Magnoliopsida</taxon>
        <taxon>eudicotyledons</taxon>
        <taxon>Gunneridae</taxon>
        <taxon>Pentapetalae</taxon>
        <taxon>Saxifragales</taxon>
        <taxon>Altingiaceae</taxon>
        <taxon>Liquidambar</taxon>
    </lineage>
</organism>
<dbReference type="EMBL" id="JBBPBK010000014">
    <property type="protein sequence ID" value="KAK9270799.1"/>
    <property type="molecule type" value="Genomic_DNA"/>
</dbReference>
<evidence type="ECO:0000313" key="1">
    <source>
        <dbReference type="EMBL" id="KAK9270799.1"/>
    </source>
</evidence>
<proteinExistence type="predicted"/>
<gene>
    <name evidence="1" type="ORF">L1049_026384</name>
</gene>
<dbReference type="Proteomes" id="UP001415857">
    <property type="component" value="Unassembled WGS sequence"/>
</dbReference>
<sequence>MEGGLPMLNCLLQHTLRSLCSCSDSSNSSKWVWDYGGGALDRSKGNRRNW</sequence>
<keyword evidence="2" id="KW-1185">Reference proteome</keyword>
<protein>
    <submittedName>
        <fullName evidence="1">Uncharacterized protein</fullName>
    </submittedName>
</protein>